<gene>
    <name evidence="1" type="ORF">PSU4_37400</name>
</gene>
<dbReference type="OrthoDB" id="3696550at2"/>
<sequence>MTHVHAKAGAALGTVVAGGIAGVRSYNSTQHRWAAHHFARLAADFEADHIGEARPYWQQWAYVDAAIAAAHGFLEAYINEIYADAADPEIADGAHNGLSERTVASMTGYWKAHHETASVLTKYRMARIFATGAAGDDGRRPNEDVKLLIELRNWLVHFKPKTLVGGAPAPKKSLETLRTRYSDNRIFEGVPASWFPHVALSAGCARWAIESAEQYVGEFIEDVGGTRTHHRLDPDPPETP</sequence>
<reference evidence="1 2" key="1">
    <citation type="submission" date="2019-07" db="EMBL/GenBank/DDBJ databases">
        <title>Whole genome shotgun sequence of Pseudonocardia sulfidoxydans NBRC 16205.</title>
        <authorList>
            <person name="Hosoyama A."/>
            <person name="Uohara A."/>
            <person name="Ohji S."/>
            <person name="Ichikawa N."/>
        </authorList>
    </citation>
    <scope>NUCLEOTIDE SEQUENCE [LARGE SCALE GENOMIC DNA]</scope>
    <source>
        <strain evidence="1 2">NBRC 16205</strain>
    </source>
</reference>
<protein>
    <submittedName>
        <fullName evidence="1">Uncharacterized protein</fullName>
    </submittedName>
</protein>
<dbReference type="EMBL" id="BJVJ01000040">
    <property type="protein sequence ID" value="GEL24786.1"/>
    <property type="molecule type" value="Genomic_DNA"/>
</dbReference>
<organism evidence="1 2">
    <name type="scientific">Pseudonocardia sulfidoxydans NBRC 16205</name>
    <dbReference type="NCBI Taxonomy" id="1223511"/>
    <lineage>
        <taxon>Bacteria</taxon>
        <taxon>Bacillati</taxon>
        <taxon>Actinomycetota</taxon>
        <taxon>Actinomycetes</taxon>
        <taxon>Pseudonocardiales</taxon>
        <taxon>Pseudonocardiaceae</taxon>
        <taxon>Pseudonocardia</taxon>
    </lineage>
</organism>
<proteinExistence type="predicted"/>
<dbReference type="AlphaFoldDB" id="A0A511DJ02"/>
<dbReference type="Proteomes" id="UP000321685">
    <property type="component" value="Unassembled WGS sequence"/>
</dbReference>
<comment type="caution">
    <text evidence="1">The sequence shown here is derived from an EMBL/GenBank/DDBJ whole genome shotgun (WGS) entry which is preliminary data.</text>
</comment>
<name>A0A511DJ02_9PSEU</name>
<evidence type="ECO:0000313" key="2">
    <source>
        <dbReference type="Proteomes" id="UP000321685"/>
    </source>
</evidence>
<accession>A0A511DJ02</accession>
<evidence type="ECO:0000313" key="1">
    <source>
        <dbReference type="EMBL" id="GEL24786.1"/>
    </source>
</evidence>
<keyword evidence="2" id="KW-1185">Reference proteome</keyword>
<dbReference type="RefSeq" id="WP_147110036.1">
    <property type="nucleotide sequence ID" value="NZ_BJVJ01000040.1"/>
</dbReference>